<dbReference type="FunFam" id="3.20.20.70:FF:000060">
    <property type="entry name" value="IMP dehydrogenase subunit"/>
    <property type="match status" value="1"/>
</dbReference>
<proteinExistence type="inferred from homology"/>
<dbReference type="Gene3D" id="3.20.20.70">
    <property type="entry name" value="Aldolase class I"/>
    <property type="match status" value="1"/>
</dbReference>
<evidence type="ECO:0000256" key="3">
    <source>
        <dbReference type="ARBA" id="ARBA00023027"/>
    </source>
</evidence>
<organism evidence="5">
    <name type="scientific">marine metagenome</name>
    <dbReference type="NCBI Taxonomy" id="408172"/>
    <lineage>
        <taxon>unclassified sequences</taxon>
        <taxon>metagenomes</taxon>
        <taxon>ecological metagenomes</taxon>
    </lineage>
</organism>
<dbReference type="Pfam" id="PF00478">
    <property type="entry name" value="IMPDH"/>
    <property type="match status" value="1"/>
</dbReference>
<dbReference type="InterPro" id="IPR013785">
    <property type="entry name" value="Aldolase_TIM"/>
</dbReference>
<dbReference type="PANTHER" id="PTHR11911">
    <property type="entry name" value="INOSINE-5-MONOPHOSPHATE DEHYDROGENASE RELATED"/>
    <property type="match status" value="1"/>
</dbReference>
<reference evidence="5" key="1">
    <citation type="submission" date="2018-05" db="EMBL/GenBank/DDBJ databases">
        <authorList>
            <person name="Lanie J.A."/>
            <person name="Ng W.-L."/>
            <person name="Kazmierczak K.M."/>
            <person name="Andrzejewski T.M."/>
            <person name="Davidsen T.M."/>
            <person name="Wayne K.J."/>
            <person name="Tettelin H."/>
            <person name="Glass J.I."/>
            <person name="Rusch D."/>
            <person name="Podicherti R."/>
            <person name="Tsui H.-C.T."/>
            <person name="Winkler M.E."/>
        </authorList>
    </citation>
    <scope>NUCLEOTIDE SEQUENCE</scope>
</reference>
<dbReference type="SMART" id="SM01240">
    <property type="entry name" value="IMPDH"/>
    <property type="match status" value="1"/>
</dbReference>
<dbReference type="SUPFAM" id="SSF51412">
    <property type="entry name" value="Inosine monophosphate dehydrogenase (IMPDH)"/>
    <property type="match status" value="1"/>
</dbReference>
<protein>
    <recommendedName>
        <fullName evidence="4">IMP dehydrogenase/GMP reductase domain-containing protein</fullName>
    </recommendedName>
</protein>
<keyword evidence="3" id="KW-0520">NAD</keyword>
<evidence type="ECO:0000256" key="2">
    <source>
        <dbReference type="ARBA" id="ARBA00023002"/>
    </source>
</evidence>
<dbReference type="GO" id="GO:0003938">
    <property type="term" value="F:IMP dehydrogenase activity"/>
    <property type="evidence" value="ECO:0007669"/>
    <property type="project" value="InterPro"/>
</dbReference>
<dbReference type="GO" id="GO:0006183">
    <property type="term" value="P:GTP biosynthetic process"/>
    <property type="evidence" value="ECO:0007669"/>
    <property type="project" value="TreeGrafter"/>
</dbReference>
<dbReference type="NCBIfam" id="TIGR01304">
    <property type="entry name" value="IMP_DH_rel_2"/>
    <property type="match status" value="1"/>
</dbReference>
<dbReference type="AlphaFoldDB" id="A0A381U029"/>
<comment type="similarity">
    <text evidence="1">Belongs to the IMPDH/GMPR family.</text>
</comment>
<dbReference type="PANTHER" id="PTHR11911:SF85">
    <property type="entry name" value="INOSINE-5'-MONOPHOSPHATE DEHYDROGENASE"/>
    <property type="match status" value="1"/>
</dbReference>
<accession>A0A381U029</accession>
<name>A0A381U029_9ZZZZ</name>
<evidence type="ECO:0000259" key="4">
    <source>
        <dbReference type="Pfam" id="PF00478"/>
    </source>
</evidence>
<dbReference type="InterPro" id="IPR005992">
    <property type="entry name" value="IMP_DH-rel2"/>
</dbReference>
<dbReference type="InterPro" id="IPR005990">
    <property type="entry name" value="IMP_DH"/>
</dbReference>
<feature type="domain" description="IMP dehydrogenase/GMP reductase" evidence="4">
    <location>
        <begin position="15"/>
        <end position="308"/>
    </location>
</feature>
<gene>
    <name evidence="5" type="ORF">METZ01_LOCUS74313</name>
</gene>
<sequence length="387" mass="41035">MLEIEIGLGKSGRRAYGFDDIAILPSRRTRDPEDVDITWQIDAYRFDLPLMASAMDGVVSPATAIEIGRLGGVGVLNLEGLWTRFEDADGVLAEIASQPTEKATQRMQELYQEPVRPELVTQRIREINEAGVVSCASVTPQRTEALLPHILEGELDILVIQGTVVSAEHVSTSVEPLNLKTFIRSLDIPVIVGGCSTYKAALHLMRTGAAGILVGVGPGHACTTRGVLGIGVPQATAIADVRAARMRHLDETGVYCQVIADGGMATGGDISKAIVCGADAVMIGSPLAAAAEAPGQGYHWGMATFHPTLPRGARVQTVVRGTLEEILLGPAHENDGRLNLFGALRTSMATCGYIDIKEFQKAEVMVAPALQTEGKSLQKAQGVGMGH</sequence>
<dbReference type="EMBL" id="UINC01005459">
    <property type="protein sequence ID" value="SVA21459.1"/>
    <property type="molecule type" value="Genomic_DNA"/>
</dbReference>
<keyword evidence="2" id="KW-0560">Oxidoreductase</keyword>
<dbReference type="CDD" id="cd00381">
    <property type="entry name" value="IMPDH"/>
    <property type="match status" value="1"/>
</dbReference>
<evidence type="ECO:0000256" key="1">
    <source>
        <dbReference type="ARBA" id="ARBA00005502"/>
    </source>
</evidence>
<evidence type="ECO:0000313" key="5">
    <source>
        <dbReference type="EMBL" id="SVA21459.1"/>
    </source>
</evidence>
<dbReference type="InterPro" id="IPR001093">
    <property type="entry name" value="IMP_DH_GMPRt"/>
</dbReference>